<dbReference type="eggNOG" id="arCOG06104">
    <property type="taxonomic scope" value="Archaea"/>
</dbReference>
<reference evidence="2 3" key="2">
    <citation type="journal article" date="2014" name="Extremophiles">
        <title>Analysis of the complete genome of Fervidococcus fontis confirms the distinct phylogenetic position of the order Fervidicoccales and suggests its environmental function.</title>
        <authorList>
            <person name="Lebedinsky A.V."/>
            <person name="Mardanov A.V."/>
            <person name="Kublanov I.V."/>
            <person name="Gumerov V.M."/>
            <person name="Beletsky A.V."/>
            <person name="Perevalova A.A."/>
            <person name="Bidzhieva S.Kh."/>
            <person name="Bonch-Osmolovskaya E.A."/>
            <person name="Skryabin K.G."/>
            <person name="Ravin N.V."/>
        </authorList>
    </citation>
    <scope>NUCLEOTIDE SEQUENCE [LARGE SCALE GENOMIC DNA]</scope>
    <source>
        <strain evidence="3">DSM 19380 / VKM B-2539 / Kam940</strain>
    </source>
</reference>
<keyword evidence="1" id="KW-0472">Membrane</keyword>
<feature type="transmembrane region" description="Helical" evidence="1">
    <location>
        <begin position="32"/>
        <end position="51"/>
    </location>
</feature>
<evidence type="ECO:0000313" key="2">
    <source>
        <dbReference type="EMBL" id="AFH43068.1"/>
    </source>
</evidence>
<dbReference type="STRING" id="1163730.FFONT_1080"/>
<evidence type="ECO:0000313" key="3">
    <source>
        <dbReference type="Proteomes" id="UP000007391"/>
    </source>
</evidence>
<organism evidence="2 3">
    <name type="scientific">Fervidicoccus fontis (strain DSM 19380 / JCM 18336 / VKM B-2539 / Kam940)</name>
    <dbReference type="NCBI Taxonomy" id="1163730"/>
    <lineage>
        <taxon>Archaea</taxon>
        <taxon>Thermoproteota</taxon>
        <taxon>Thermoprotei</taxon>
        <taxon>Fervidicoccales</taxon>
        <taxon>Fervidicoccaceae</taxon>
        <taxon>Fervidicoccus</taxon>
    </lineage>
</organism>
<protein>
    <submittedName>
        <fullName evidence="2">Uncharacterized protein</fullName>
    </submittedName>
</protein>
<dbReference type="Proteomes" id="UP000007391">
    <property type="component" value="Chromosome"/>
</dbReference>
<gene>
    <name evidence="2" type="ordered locus">FFONT_1080</name>
</gene>
<dbReference type="KEGG" id="ffo:FFONT_1080"/>
<keyword evidence="1" id="KW-0812">Transmembrane</keyword>
<sequence length="109" mass="12445">MFLLDIFKYKILFKYKINTNKEVLREMNLKQIAGMIMTFLGIILMFYSYLANWKNGMIAGDDAYTFVAGTILLLAGPGFWIGEVPKEVAARVRTEILGAKKEIEEGEKK</sequence>
<feature type="transmembrane region" description="Helical" evidence="1">
    <location>
        <begin position="63"/>
        <end position="81"/>
    </location>
</feature>
<keyword evidence="1" id="KW-1133">Transmembrane helix</keyword>
<proteinExistence type="predicted"/>
<dbReference type="EMBL" id="CP003423">
    <property type="protein sequence ID" value="AFH43068.1"/>
    <property type="molecule type" value="Genomic_DNA"/>
</dbReference>
<dbReference type="InParanoid" id="I0A261"/>
<reference evidence="3" key="1">
    <citation type="submission" date="2012-03" db="EMBL/GenBank/DDBJ databases">
        <title>Fervidicoccus fontis complete genome analysis confirms its distinct phylogenetic position and predicts its environmental function.</title>
        <authorList>
            <person name="Lebedinsky A.V."/>
            <person name="Mardanov A.V."/>
            <person name="Gumerov V.M."/>
            <person name="Beletsky A.V."/>
            <person name="Kublanov I.V."/>
            <person name="Perevalova A.A."/>
            <person name="Bonch-Osmolovskaya E.A."/>
            <person name="Ravin N.V."/>
            <person name="Skryabin K.G."/>
        </authorList>
    </citation>
    <scope>NUCLEOTIDE SEQUENCE [LARGE SCALE GENOMIC DNA]</scope>
    <source>
        <strain evidence="3">DSM 19380 / VKM B-2539 / Kam940</strain>
    </source>
</reference>
<accession>I0A261</accession>
<evidence type="ECO:0000256" key="1">
    <source>
        <dbReference type="SAM" id="Phobius"/>
    </source>
</evidence>
<dbReference type="HOGENOM" id="CLU_2177787_0_0_2"/>
<name>I0A261_FERFK</name>
<dbReference type="AlphaFoldDB" id="I0A261"/>
<keyword evidence="3" id="KW-1185">Reference proteome</keyword>